<dbReference type="Gene3D" id="1.10.357.10">
    <property type="entry name" value="Tetracycline Repressor, domain 2"/>
    <property type="match status" value="1"/>
</dbReference>
<keyword evidence="1 2" id="KW-0238">DNA-binding</keyword>
<dbReference type="EMBL" id="JAVDYC010000001">
    <property type="protein sequence ID" value="MDR7327524.1"/>
    <property type="molecule type" value="Genomic_DNA"/>
</dbReference>
<gene>
    <name evidence="4" type="ORF">J2S44_007774</name>
</gene>
<evidence type="ECO:0000256" key="1">
    <source>
        <dbReference type="ARBA" id="ARBA00023125"/>
    </source>
</evidence>
<dbReference type="InterPro" id="IPR009057">
    <property type="entry name" value="Homeodomain-like_sf"/>
</dbReference>
<dbReference type="PROSITE" id="PS50977">
    <property type="entry name" value="HTH_TETR_2"/>
    <property type="match status" value="1"/>
</dbReference>
<organism evidence="4 5">
    <name type="scientific">Catenuloplanes niger</name>
    <dbReference type="NCBI Taxonomy" id="587534"/>
    <lineage>
        <taxon>Bacteria</taxon>
        <taxon>Bacillati</taxon>
        <taxon>Actinomycetota</taxon>
        <taxon>Actinomycetes</taxon>
        <taxon>Micromonosporales</taxon>
        <taxon>Micromonosporaceae</taxon>
        <taxon>Catenuloplanes</taxon>
    </lineage>
</organism>
<dbReference type="SUPFAM" id="SSF46689">
    <property type="entry name" value="Homeodomain-like"/>
    <property type="match status" value="1"/>
</dbReference>
<evidence type="ECO:0000313" key="4">
    <source>
        <dbReference type="EMBL" id="MDR7327524.1"/>
    </source>
</evidence>
<dbReference type="PANTHER" id="PTHR30055:SF226">
    <property type="entry name" value="HTH-TYPE TRANSCRIPTIONAL REGULATOR PKSA"/>
    <property type="match status" value="1"/>
</dbReference>
<evidence type="ECO:0000259" key="3">
    <source>
        <dbReference type="PROSITE" id="PS50977"/>
    </source>
</evidence>
<dbReference type="PRINTS" id="PR00455">
    <property type="entry name" value="HTHTETR"/>
</dbReference>
<protein>
    <submittedName>
        <fullName evidence="4">AcrR family transcriptional regulator</fullName>
    </submittedName>
</protein>
<dbReference type="PROSITE" id="PS01081">
    <property type="entry name" value="HTH_TETR_1"/>
    <property type="match status" value="1"/>
</dbReference>
<feature type="DNA-binding region" description="H-T-H motif" evidence="2">
    <location>
        <begin position="26"/>
        <end position="45"/>
    </location>
</feature>
<dbReference type="Proteomes" id="UP001183629">
    <property type="component" value="Unassembled WGS sequence"/>
</dbReference>
<dbReference type="InterPro" id="IPR023772">
    <property type="entry name" value="DNA-bd_HTH_TetR-type_CS"/>
</dbReference>
<accession>A0AAE4D034</accession>
<dbReference type="AlphaFoldDB" id="A0AAE4D034"/>
<reference evidence="4 5" key="1">
    <citation type="submission" date="2023-07" db="EMBL/GenBank/DDBJ databases">
        <title>Sequencing the genomes of 1000 actinobacteria strains.</title>
        <authorList>
            <person name="Klenk H.-P."/>
        </authorList>
    </citation>
    <scope>NUCLEOTIDE SEQUENCE [LARGE SCALE GENOMIC DNA]</scope>
    <source>
        <strain evidence="4 5">DSM 44711</strain>
    </source>
</reference>
<keyword evidence="5" id="KW-1185">Reference proteome</keyword>
<dbReference type="Pfam" id="PF00440">
    <property type="entry name" value="TetR_N"/>
    <property type="match status" value="1"/>
</dbReference>
<dbReference type="GO" id="GO:0000976">
    <property type="term" value="F:transcription cis-regulatory region binding"/>
    <property type="evidence" value="ECO:0007669"/>
    <property type="project" value="TreeGrafter"/>
</dbReference>
<name>A0AAE4D034_9ACTN</name>
<dbReference type="PANTHER" id="PTHR30055">
    <property type="entry name" value="HTH-TYPE TRANSCRIPTIONAL REGULATOR RUTR"/>
    <property type="match status" value="1"/>
</dbReference>
<dbReference type="InterPro" id="IPR050109">
    <property type="entry name" value="HTH-type_TetR-like_transc_reg"/>
</dbReference>
<dbReference type="InterPro" id="IPR001647">
    <property type="entry name" value="HTH_TetR"/>
</dbReference>
<evidence type="ECO:0000313" key="5">
    <source>
        <dbReference type="Proteomes" id="UP001183629"/>
    </source>
</evidence>
<proteinExistence type="predicted"/>
<evidence type="ECO:0000256" key="2">
    <source>
        <dbReference type="PROSITE-ProRule" id="PRU00335"/>
    </source>
</evidence>
<sequence>MGAAKAERILDASETLLLRFGYRRTTVDDVARQAGVGKGTIYLYWPTKAELFGAVLTRESARMLAEQLARLRNDLAEARLHRLIRHSFRQTVSRPLARSFATQDRDVMGELLAASGSSARFLAGKIDTTAQYLIVLHRHGLLTDDPVADRTVLHRLSATVLGSLFLEGGLGQDDLSVEGRADALATTVRRAFEPEPEPAPEALRAAANQLIELCERWSVDLAGVLRGAWAPQIVPGDEPGRTEP</sequence>
<dbReference type="RefSeq" id="WP_310424903.1">
    <property type="nucleotide sequence ID" value="NZ_JAVDYC010000001.1"/>
</dbReference>
<dbReference type="GO" id="GO:0003700">
    <property type="term" value="F:DNA-binding transcription factor activity"/>
    <property type="evidence" value="ECO:0007669"/>
    <property type="project" value="TreeGrafter"/>
</dbReference>
<feature type="domain" description="HTH tetR-type" evidence="3">
    <location>
        <begin position="3"/>
        <end position="63"/>
    </location>
</feature>
<comment type="caution">
    <text evidence="4">The sequence shown here is derived from an EMBL/GenBank/DDBJ whole genome shotgun (WGS) entry which is preliminary data.</text>
</comment>